<dbReference type="AlphaFoldDB" id="A0A6A4HLX6"/>
<evidence type="ECO:0000256" key="2">
    <source>
        <dbReference type="SAM" id="Phobius"/>
    </source>
</evidence>
<organism evidence="3 4">
    <name type="scientific">Gymnopus androsaceus JB14</name>
    <dbReference type="NCBI Taxonomy" id="1447944"/>
    <lineage>
        <taxon>Eukaryota</taxon>
        <taxon>Fungi</taxon>
        <taxon>Dikarya</taxon>
        <taxon>Basidiomycota</taxon>
        <taxon>Agaricomycotina</taxon>
        <taxon>Agaricomycetes</taxon>
        <taxon>Agaricomycetidae</taxon>
        <taxon>Agaricales</taxon>
        <taxon>Marasmiineae</taxon>
        <taxon>Omphalotaceae</taxon>
        <taxon>Gymnopus</taxon>
    </lineage>
</organism>
<protein>
    <submittedName>
        <fullName evidence="3">Uncharacterized protein</fullName>
    </submittedName>
</protein>
<feature type="region of interest" description="Disordered" evidence="1">
    <location>
        <begin position="124"/>
        <end position="150"/>
    </location>
</feature>
<feature type="region of interest" description="Disordered" evidence="1">
    <location>
        <begin position="1"/>
        <end position="23"/>
    </location>
</feature>
<feature type="compositionally biased region" description="Polar residues" evidence="1">
    <location>
        <begin position="1"/>
        <end position="16"/>
    </location>
</feature>
<keyword evidence="2" id="KW-0472">Membrane</keyword>
<proteinExistence type="predicted"/>
<keyword evidence="2" id="KW-0812">Transmembrane</keyword>
<dbReference type="EMBL" id="ML769474">
    <property type="protein sequence ID" value="KAE9399076.1"/>
    <property type="molecule type" value="Genomic_DNA"/>
</dbReference>
<evidence type="ECO:0000313" key="4">
    <source>
        <dbReference type="Proteomes" id="UP000799118"/>
    </source>
</evidence>
<dbReference type="Proteomes" id="UP000799118">
    <property type="component" value="Unassembled WGS sequence"/>
</dbReference>
<evidence type="ECO:0000313" key="3">
    <source>
        <dbReference type="EMBL" id="KAE9399076.1"/>
    </source>
</evidence>
<gene>
    <name evidence="3" type="ORF">BT96DRAFT_994350</name>
</gene>
<accession>A0A6A4HLX6</accession>
<reference evidence="3" key="1">
    <citation type="journal article" date="2019" name="Environ. Microbiol.">
        <title>Fungal ecological strategies reflected in gene transcription - a case study of two litter decomposers.</title>
        <authorList>
            <person name="Barbi F."/>
            <person name="Kohler A."/>
            <person name="Barry K."/>
            <person name="Baskaran P."/>
            <person name="Daum C."/>
            <person name="Fauchery L."/>
            <person name="Ihrmark K."/>
            <person name="Kuo A."/>
            <person name="LaButti K."/>
            <person name="Lipzen A."/>
            <person name="Morin E."/>
            <person name="Grigoriev I.V."/>
            <person name="Henrissat B."/>
            <person name="Lindahl B."/>
            <person name="Martin F."/>
        </authorList>
    </citation>
    <scope>NUCLEOTIDE SEQUENCE</scope>
    <source>
        <strain evidence="3">JB14</strain>
    </source>
</reference>
<keyword evidence="4" id="KW-1185">Reference proteome</keyword>
<name>A0A6A4HLX6_9AGAR</name>
<feature type="transmembrane region" description="Helical" evidence="2">
    <location>
        <begin position="28"/>
        <end position="45"/>
    </location>
</feature>
<keyword evidence="2" id="KW-1133">Transmembrane helix</keyword>
<feature type="region of interest" description="Disordered" evidence="1">
    <location>
        <begin position="76"/>
        <end position="108"/>
    </location>
</feature>
<dbReference type="OrthoDB" id="2850836at2759"/>
<evidence type="ECO:0000256" key="1">
    <source>
        <dbReference type="SAM" id="MobiDB-lite"/>
    </source>
</evidence>
<sequence>MSAASQFRGNPTSNINAGRKPKTGRNTAIAMGVLVAGFTGFFLSMKQRDEKRMASGNLHQYERVLSTRPSEFRLNEAQATGSDTPALASNIPRSPIRTHDAQHHARTPGWTADTEGVHAHHQLGAGGHIHQPAPQRERGDGSGAVYTKKI</sequence>